<comment type="caution">
    <text evidence="1">The sequence shown here is derived from an EMBL/GenBank/DDBJ whole genome shotgun (WGS) entry which is preliminary data.</text>
</comment>
<dbReference type="EMBL" id="JBHSDT010000004">
    <property type="protein sequence ID" value="MFC4402394.1"/>
    <property type="molecule type" value="Genomic_DNA"/>
</dbReference>
<dbReference type="Proteomes" id="UP001595882">
    <property type="component" value="Unassembled WGS sequence"/>
</dbReference>
<accession>A0ABV8WSH3</accession>
<organism evidence="1 2">
    <name type="scientific">Gracilibacillus xinjiangensis</name>
    <dbReference type="NCBI Taxonomy" id="1193282"/>
    <lineage>
        <taxon>Bacteria</taxon>
        <taxon>Bacillati</taxon>
        <taxon>Bacillota</taxon>
        <taxon>Bacilli</taxon>
        <taxon>Bacillales</taxon>
        <taxon>Bacillaceae</taxon>
        <taxon>Gracilibacillus</taxon>
    </lineage>
</organism>
<evidence type="ECO:0000313" key="1">
    <source>
        <dbReference type="EMBL" id="MFC4402394.1"/>
    </source>
</evidence>
<evidence type="ECO:0000313" key="2">
    <source>
        <dbReference type="Proteomes" id="UP001595882"/>
    </source>
</evidence>
<keyword evidence="2" id="KW-1185">Reference proteome</keyword>
<protein>
    <recommendedName>
        <fullName evidence="3">Thioredoxin-like fold domain-containing protein</fullName>
    </recommendedName>
</protein>
<evidence type="ECO:0008006" key="3">
    <source>
        <dbReference type="Google" id="ProtNLM"/>
    </source>
</evidence>
<dbReference type="RefSeq" id="WP_390249950.1">
    <property type="nucleotide sequence ID" value="NZ_JBHSDT010000004.1"/>
</dbReference>
<sequence>MSKTIEIFTDSNQFSSELENKVKDYACSRCSIHVYDASNPNTKSTMEAKVAEYGVTSLPAVTMDGKLIPLEKLKKGSLSTLVQKFLHK</sequence>
<proteinExistence type="predicted"/>
<name>A0ABV8WSH3_9BACI</name>
<reference evidence="2" key="1">
    <citation type="journal article" date="2019" name="Int. J. Syst. Evol. Microbiol.">
        <title>The Global Catalogue of Microorganisms (GCM) 10K type strain sequencing project: providing services to taxonomists for standard genome sequencing and annotation.</title>
        <authorList>
            <consortium name="The Broad Institute Genomics Platform"/>
            <consortium name="The Broad Institute Genome Sequencing Center for Infectious Disease"/>
            <person name="Wu L."/>
            <person name="Ma J."/>
        </authorList>
    </citation>
    <scope>NUCLEOTIDE SEQUENCE [LARGE SCALE GENOMIC DNA]</scope>
    <source>
        <strain evidence="2">CCUG 37865</strain>
    </source>
</reference>
<gene>
    <name evidence="1" type="ORF">ACFOY7_04855</name>
</gene>